<keyword evidence="1" id="KW-0732">Signal</keyword>
<feature type="chain" id="PRO_5045433991" description="SnoaL-like domain-containing protein" evidence="1">
    <location>
        <begin position="21"/>
        <end position="131"/>
    </location>
</feature>
<dbReference type="Gene3D" id="3.10.450.50">
    <property type="match status" value="1"/>
</dbReference>
<comment type="caution">
    <text evidence="3">The sequence shown here is derived from an EMBL/GenBank/DDBJ whole genome shotgun (WGS) entry which is preliminary data.</text>
</comment>
<dbReference type="SUPFAM" id="SSF54427">
    <property type="entry name" value="NTF2-like"/>
    <property type="match status" value="1"/>
</dbReference>
<dbReference type="Pfam" id="PF12680">
    <property type="entry name" value="SnoaL_2"/>
    <property type="match status" value="1"/>
</dbReference>
<protein>
    <recommendedName>
        <fullName evidence="2">SnoaL-like domain-containing protein</fullName>
    </recommendedName>
</protein>
<dbReference type="InterPro" id="IPR032710">
    <property type="entry name" value="NTF2-like_dom_sf"/>
</dbReference>
<reference evidence="4" key="1">
    <citation type="journal article" date="2019" name="Int. J. Syst. Evol. Microbiol.">
        <title>The Global Catalogue of Microorganisms (GCM) 10K type strain sequencing project: providing services to taxonomists for standard genome sequencing and annotation.</title>
        <authorList>
            <consortium name="The Broad Institute Genomics Platform"/>
            <consortium name="The Broad Institute Genome Sequencing Center for Infectious Disease"/>
            <person name="Wu L."/>
            <person name="Ma J."/>
        </authorList>
    </citation>
    <scope>NUCLEOTIDE SEQUENCE [LARGE SCALE GENOMIC DNA]</scope>
    <source>
        <strain evidence="4">KCTC 32239</strain>
    </source>
</reference>
<organism evidence="3 4">
    <name type="scientific">Cellvibrio zantedeschiae</name>
    <dbReference type="NCBI Taxonomy" id="1237077"/>
    <lineage>
        <taxon>Bacteria</taxon>
        <taxon>Pseudomonadati</taxon>
        <taxon>Pseudomonadota</taxon>
        <taxon>Gammaproteobacteria</taxon>
        <taxon>Cellvibrionales</taxon>
        <taxon>Cellvibrionaceae</taxon>
        <taxon>Cellvibrio</taxon>
    </lineage>
</organism>
<feature type="signal peptide" evidence="1">
    <location>
        <begin position="1"/>
        <end position="20"/>
    </location>
</feature>
<evidence type="ECO:0000256" key="1">
    <source>
        <dbReference type="SAM" id="SignalP"/>
    </source>
</evidence>
<dbReference type="RefSeq" id="WP_189418873.1">
    <property type="nucleotide sequence ID" value="NZ_BMYZ01000002.1"/>
</dbReference>
<evidence type="ECO:0000259" key="2">
    <source>
        <dbReference type="Pfam" id="PF12680"/>
    </source>
</evidence>
<evidence type="ECO:0000313" key="3">
    <source>
        <dbReference type="EMBL" id="GGY78313.1"/>
    </source>
</evidence>
<name>A0ABQ3B7Y1_9GAMM</name>
<proteinExistence type="predicted"/>
<dbReference type="EMBL" id="BMYZ01000002">
    <property type="protein sequence ID" value="GGY78313.1"/>
    <property type="molecule type" value="Genomic_DNA"/>
</dbReference>
<feature type="domain" description="SnoaL-like" evidence="2">
    <location>
        <begin position="34"/>
        <end position="126"/>
    </location>
</feature>
<dbReference type="Proteomes" id="UP000619761">
    <property type="component" value="Unassembled WGS sequence"/>
</dbReference>
<accession>A0ABQ3B7Y1</accession>
<keyword evidence="4" id="KW-1185">Reference proteome</keyword>
<dbReference type="InterPro" id="IPR037401">
    <property type="entry name" value="SnoaL-like"/>
</dbReference>
<gene>
    <name evidence="3" type="ORF">GCM10011613_23670</name>
</gene>
<sequence>MRFAVLLFIALSVFSTPTFAANTSSPLAVVNKRMDAYNKHDLKSFLDTYAENIEVYTYPTTSLAKGKEHLKSIFEPMFKEGVVHVTIHTQLENDSYVINHETVEYLGKKTKYISIYKVENNLITEVRFVRD</sequence>
<evidence type="ECO:0000313" key="4">
    <source>
        <dbReference type="Proteomes" id="UP000619761"/>
    </source>
</evidence>